<dbReference type="InterPro" id="IPR036426">
    <property type="entry name" value="Bulb-type_lectin_dom_sf"/>
</dbReference>
<keyword evidence="4" id="KW-0812">Transmembrane</keyword>
<dbReference type="PROSITE" id="PS50088">
    <property type="entry name" value="ANK_REPEAT"/>
    <property type="match status" value="1"/>
</dbReference>
<dbReference type="PROSITE" id="PS50297">
    <property type="entry name" value="ANK_REP_REGION"/>
    <property type="match status" value="1"/>
</dbReference>
<keyword evidence="4" id="KW-1133">Transmembrane helix</keyword>
<comment type="caution">
    <text evidence="5">The sequence shown here is derived from an EMBL/GenBank/DDBJ whole genome shotgun (WGS) entry which is preliminary data.</text>
</comment>
<accession>A0AAD5U8U8</accession>
<organism evidence="5 6">
    <name type="scientific">Boothiomyces macroporosus</name>
    <dbReference type="NCBI Taxonomy" id="261099"/>
    <lineage>
        <taxon>Eukaryota</taxon>
        <taxon>Fungi</taxon>
        <taxon>Fungi incertae sedis</taxon>
        <taxon>Chytridiomycota</taxon>
        <taxon>Chytridiomycota incertae sedis</taxon>
        <taxon>Chytridiomycetes</taxon>
        <taxon>Rhizophydiales</taxon>
        <taxon>Terramycetaceae</taxon>
        <taxon>Boothiomyces</taxon>
    </lineage>
</organism>
<dbReference type="InterPro" id="IPR036770">
    <property type="entry name" value="Ankyrin_rpt-contain_sf"/>
</dbReference>
<dbReference type="SUPFAM" id="SSF48403">
    <property type="entry name" value="Ankyrin repeat"/>
    <property type="match status" value="1"/>
</dbReference>
<dbReference type="SUPFAM" id="SSF51110">
    <property type="entry name" value="alpha-D-mannose-specific plant lectins"/>
    <property type="match status" value="1"/>
</dbReference>
<sequence length="262" mass="28357">MQSNCQFAVYTHDLQTTFSTSYSSGQKSSCFLAAQTNGQLVIYQNSDGTARPVSVLNSPPANPSTSYLLSFDSVGNLTWTDNSGQLLWSSNGKFSELPLSANNSPNSNPQVLENSTISVNNQDSFSDPLFNNFITEKAGLITLFAFALFLMISFTIIVLVRFMKARGKMDPIHAGALRYSAAQGNIPALELIAKQKNFDVNSDHDGFTALHAASVTGQAKAVQWLLEKGANVSLKKNDGWNDTALHYAAAKGHADVVAVIYF</sequence>
<gene>
    <name evidence="5" type="ORF">HK103_003630</name>
</gene>
<protein>
    <submittedName>
        <fullName evidence="5">Uncharacterized protein</fullName>
    </submittedName>
</protein>
<dbReference type="PANTHER" id="PTHR24203:SF45">
    <property type="entry name" value="ANKYRIN REPEAT DOMAIN 6"/>
    <property type="match status" value="1"/>
</dbReference>
<dbReference type="Proteomes" id="UP001210925">
    <property type="component" value="Unassembled WGS sequence"/>
</dbReference>
<reference evidence="5" key="1">
    <citation type="submission" date="2020-05" db="EMBL/GenBank/DDBJ databases">
        <title>Phylogenomic resolution of chytrid fungi.</title>
        <authorList>
            <person name="Stajich J.E."/>
            <person name="Amses K."/>
            <person name="Simmons R."/>
            <person name="Seto K."/>
            <person name="Myers J."/>
            <person name="Bonds A."/>
            <person name="Quandt C.A."/>
            <person name="Barry K."/>
            <person name="Liu P."/>
            <person name="Grigoriev I."/>
            <person name="Longcore J.E."/>
            <person name="James T.Y."/>
        </authorList>
    </citation>
    <scope>NUCLEOTIDE SEQUENCE</scope>
    <source>
        <strain evidence="5">PLAUS21</strain>
    </source>
</reference>
<feature type="repeat" description="ANK" evidence="3">
    <location>
        <begin position="205"/>
        <end position="237"/>
    </location>
</feature>
<evidence type="ECO:0000256" key="4">
    <source>
        <dbReference type="SAM" id="Phobius"/>
    </source>
</evidence>
<evidence type="ECO:0000256" key="3">
    <source>
        <dbReference type="PROSITE-ProRule" id="PRU00023"/>
    </source>
</evidence>
<dbReference type="InterPro" id="IPR002110">
    <property type="entry name" value="Ankyrin_rpt"/>
</dbReference>
<dbReference type="Gene3D" id="2.90.10.10">
    <property type="entry name" value="Bulb-type lectin domain"/>
    <property type="match status" value="1"/>
</dbReference>
<evidence type="ECO:0000313" key="5">
    <source>
        <dbReference type="EMBL" id="KAJ3250339.1"/>
    </source>
</evidence>
<keyword evidence="4" id="KW-0472">Membrane</keyword>
<dbReference type="SMART" id="SM00248">
    <property type="entry name" value="ANK"/>
    <property type="match status" value="2"/>
</dbReference>
<evidence type="ECO:0000256" key="2">
    <source>
        <dbReference type="ARBA" id="ARBA00023043"/>
    </source>
</evidence>
<keyword evidence="6" id="KW-1185">Reference proteome</keyword>
<dbReference type="PANTHER" id="PTHR24203">
    <property type="entry name" value="ANKYRIN REPEAT FAMILY PROTEIN"/>
    <property type="match status" value="1"/>
</dbReference>
<evidence type="ECO:0000313" key="6">
    <source>
        <dbReference type="Proteomes" id="UP001210925"/>
    </source>
</evidence>
<keyword evidence="2 3" id="KW-0040">ANK repeat</keyword>
<keyword evidence="1" id="KW-0677">Repeat</keyword>
<name>A0AAD5U8U8_9FUNG</name>
<feature type="transmembrane region" description="Helical" evidence="4">
    <location>
        <begin position="138"/>
        <end position="160"/>
    </location>
</feature>
<dbReference type="Gene3D" id="1.25.40.20">
    <property type="entry name" value="Ankyrin repeat-containing domain"/>
    <property type="match status" value="1"/>
</dbReference>
<dbReference type="Pfam" id="PF12796">
    <property type="entry name" value="Ank_2"/>
    <property type="match status" value="1"/>
</dbReference>
<evidence type="ECO:0000256" key="1">
    <source>
        <dbReference type="ARBA" id="ARBA00022737"/>
    </source>
</evidence>
<dbReference type="EMBL" id="JADGKB010000275">
    <property type="protein sequence ID" value="KAJ3250339.1"/>
    <property type="molecule type" value="Genomic_DNA"/>
</dbReference>
<dbReference type="AlphaFoldDB" id="A0AAD5U8U8"/>
<proteinExistence type="predicted"/>